<evidence type="ECO:0000313" key="16">
    <source>
        <dbReference type="EMBL" id="CAD6509614.1"/>
    </source>
</evidence>
<feature type="domain" description="FAD-binding FR-type" evidence="15">
    <location>
        <begin position="242"/>
        <end position="456"/>
    </location>
</feature>
<dbReference type="InterPro" id="IPR039261">
    <property type="entry name" value="FNR_nucleotide-bd"/>
</dbReference>
<name>A0A8E4GHS5_9ENTR</name>
<evidence type="ECO:0000256" key="8">
    <source>
        <dbReference type="ARBA" id="ARBA00023002"/>
    </source>
</evidence>
<dbReference type="InterPro" id="IPR001433">
    <property type="entry name" value="OxRdtase_FAD/NAD-bd"/>
</dbReference>
<dbReference type="InterPro" id="IPR023173">
    <property type="entry name" value="NADPH_Cyt_P450_Rdtase_alpha"/>
</dbReference>
<comment type="pathway">
    <text evidence="11 12">Sulfur metabolism; hydrogen sulfide biosynthesis; hydrogen sulfide from sulfite (NADPH route): step 1/1.</text>
</comment>
<dbReference type="GO" id="GO:0019344">
    <property type="term" value="P:cysteine biosynthetic process"/>
    <property type="evidence" value="ECO:0007669"/>
    <property type="project" value="UniProtKB-KW"/>
</dbReference>
<comment type="similarity">
    <text evidence="11">Belongs to the NADPH-dependent sulphite reductase flavoprotein subunit CysJ family.</text>
</comment>
<evidence type="ECO:0000256" key="10">
    <source>
        <dbReference type="ARBA" id="ARBA00052219"/>
    </source>
</evidence>
<dbReference type="InterPro" id="IPR029758">
    <property type="entry name" value="CysJ_Proteobact"/>
</dbReference>
<dbReference type="Pfam" id="PF00667">
    <property type="entry name" value="FAD_binding_1"/>
    <property type="match status" value="1"/>
</dbReference>
<dbReference type="PANTHER" id="PTHR19384:SF128">
    <property type="entry name" value="NADPH OXIDOREDUCTASE A"/>
    <property type="match status" value="1"/>
</dbReference>
<feature type="binding site" evidence="11 13">
    <location>
        <begin position="123"/>
        <end position="126"/>
    </location>
    <ligand>
        <name>FMN</name>
        <dbReference type="ChEBI" id="CHEBI:58210"/>
    </ligand>
</feature>
<evidence type="ECO:0000256" key="5">
    <source>
        <dbReference type="ARBA" id="ARBA00022827"/>
    </source>
</evidence>
<sequence length="607" mass="68954">MFKENLAMTSNLPPALMLPVTAEKLAKIQSAIADFLPNELSWLSGYLWGMLYQQSGVMNVVPTPFVSTPITLISSSQTGNARRISEKLFKELTAIGFNIKMFNAGDYQFKKIIHEKILLCITSTQGQGEPPEETVALHKYLFSKKAPQLTGTSFAVFSLGDTSYEKFCQTGKDIDKRLADLGGERLLERVDADVDYQATEEEWRKKIIIVLKKKFSQAITKQETSEVLMSASEDLNKSYNKEYPLAATLLLNQKITGRYSDKNVHHLEIDLGDSGICYQPGDALGVWYWNDVQLVEEIIGLLSLTGNEKVKIHDHAITLRESLIKKFEITQNSSLIVEKYAKLSRNKKLIDLLADKRNLQQYAKTIPLPDMIRQAPANINAYDLISLLRSLTPRLYSISSSQSEVGNEVHIAVGLVRYDIDGRVRTGGASSYLVDRLQEDETLDVFIECNNNFRLPLNPKTPIIMIGPGTGIAPFRAFIQQRAAEGAVGLNWLFFGNPHFTEDFLYQVEWQRYMREGILSRIDLAWSRDQINKIYVQDKIREQGSELWCWISQGAHIYICGDAHRMAKDVEVALLEIFVEHGGMNIEQADEFLSKLRLERRYQRDVY</sequence>
<dbReference type="GO" id="GO:0050660">
    <property type="term" value="F:flavin adenine dinucleotide binding"/>
    <property type="evidence" value="ECO:0007669"/>
    <property type="project" value="InterPro"/>
</dbReference>
<comment type="catalytic activity">
    <reaction evidence="10 11 12">
        <text>hydrogen sulfide + 3 NADP(+) + 3 H2O = sulfite + 3 NADPH + 4 H(+)</text>
        <dbReference type="Rhea" id="RHEA:13801"/>
        <dbReference type="ChEBI" id="CHEBI:15377"/>
        <dbReference type="ChEBI" id="CHEBI:15378"/>
        <dbReference type="ChEBI" id="CHEBI:17359"/>
        <dbReference type="ChEBI" id="CHEBI:29919"/>
        <dbReference type="ChEBI" id="CHEBI:57783"/>
        <dbReference type="ChEBI" id="CHEBI:58349"/>
        <dbReference type="EC" id="1.8.1.2"/>
    </reaction>
</comment>
<dbReference type="CDD" id="cd06199">
    <property type="entry name" value="SiR"/>
    <property type="match status" value="1"/>
</dbReference>
<dbReference type="InterPro" id="IPR003097">
    <property type="entry name" value="CysJ-like_FAD-binding"/>
</dbReference>
<dbReference type="Pfam" id="PF00258">
    <property type="entry name" value="Flavodoxin_1"/>
    <property type="match status" value="1"/>
</dbReference>
<gene>
    <name evidence="11 16" type="primary">cysJ</name>
    <name evidence="16" type="ORF">PROFFT_A_02810</name>
</gene>
<dbReference type="InterPro" id="IPR017938">
    <property type="entry name" value="Riboflavin_synthase-like_b-brl"/>
</dbReference>
<proteinExistence type="inferred from homology"/>
<keyword evidence="9 11" id="KW-0198">Cysteine biosynthesis</keyword>
<dbReference type="GO" id="GO:0004783">
    <property type="term" value="F:sulfite reductase (NADPH) activity"/>
    <property type="evidence" value="ECO:0007669"/>
    <property type="project" value="UniProtKB-UniRule"/>
</dbReference>
<dbReference type="GO" id="GO:0010181">
    <property type="term" value="F:FMN binding"/>
    <property type="evidence" value="ECO:0007669"/>
    <property type="project" value="InterPro"/>
</dbReference>
<protein>
    <recommendedName>
        <fullName evidence="11 12">Sulfite reductase [NADPH] flavoprotein alpha-component</fullName>
        <shortName evidence="11 12">SiR-FP</shortName>
        <ecNumber evidence="11 12">1.8.1.2</ecNumber>
    </recommendedName>
</protein>
<feature type="binding site" evidence="11 13">
    <location>
        <begin position="533"/>
        <end position="537"/>
    </location>
    <ligand>
        <name>NADP(+)</name>
        <dbReference type="ChEBI" id="CHEBI:58349"/>
    </ligand>
</feature>
<dbReference type="Gene3D" id="3.40.50.80">
    <property type="entry name" value="Nucleotide-binding domain of ferredoxin-NADP reductase (FNR) module"/>
    <property type="match status" value="1"/>
</dbReference>
<comment type="similarity">
    <text evidence="11">In the N-terminal section; belongs to the flavodoxin family.</text>
</comment>
<keyword evidence="8 11" id="KW-0560">Oxidoreductase</keyword>
<dbReference type="EMBL" id="LR890047">
    <property type="protein sequence ID" value="CAD6509614.1"/>
    <property type="molecule type" value="Genomic_DNA"/>
</dbReference>
<feature type="binding site" evidence="11 13">
    <location>
        <position position="418"/>
    </location>
    <ligand>
        <name>FAD</name>
        <dbReference type="ChEBI" id="CHEBI:57692"/>
    </ligand>
</feature>
<feature type="binding site" evidence="11">
    <location>
        <position position="364"/>
    </location>
    <ligand>
        <name>FAD</name>
        <dbReference type="ChEBI" id="CHEBI:57692"/>
    </ligand>
</feature>
<dbReference type="Pfam" id="PF00175">
    <property type="entry name" value="NAD_binding_1"/>
    <property type="match status" value="1"/>
</dbReference>
<evidence type="ECO:0000259" key="15">
    <source>
        <dbReference type="PROSITE" id="PS51384"/>
    </source>
</evidence>
<dbReference type="SUPFAM" id="SSF52218">
    <property type="entry name" value="Flavoproteins"/>
    <property type="match status" value="1"/>
</dbReference>
<keyword evidence="6 11" id="KW-0521">NADP</keyword>
<feature type="binding site" evidence="11 13">
    <location>
        <begin position="159"/>
        <end position="168"/>
    </location>
    <ligand>
        <name>FMN</name>
        <dbReference type="ChEBI" id="CHEBI:58210"/>
    </ligand>
</feature>
<evidence type="ECO:0000256" key="1">
    <source>
        <dbReference type="ARBA" id="ARBA00022448"/>
    </source>
</evidence>
<dbReference type="GO" id="GO:0000103">
    <property type="term" value="P:sulfate assimilation"/>
    <property type="evidence" value="ECO:0007669"/>
    <property type="project" value="UniProtKB-UniRule"/>
</dbReference>
<dbReference type="SUPFAM" id="SSF63380">
    <property type="entry name" value="Riboflavin synthase domain-like"/>
    <property type="match status" value="1"/>
</dbReference>
<evidence type="ECO:0000256" key="2">
    <source>
        <dbReference type="ARBA" id="ARBA00022605"/>
    </source>
</evidence>
<comment type="caution">
    <text evidence="11">Lacks conserved residue(s) required for the propagation of feature annotation.</text>
</comment>
<evidence type="ECO:0000256" key="11">
    <source>
        <dbReference type="HAMAP-Rule" id="MF_01541"/>
    </source>
</evidence>
<keyword evidence="3 11" id="KW-0285">Flavoprotein</keyword>
<evidence type="ECO:0000256" key="12">
    <source>
        <dbReference type="PIRNR" id="PIRNR000207"/>
    </source>
</evidence>
<organism evidence="16 17">
    <name type="scientific">Candidatus Profftia tarda</name>
    <dbReference type="NCBI Taxonomy" id="1177216"/>
    <lineage>
        <taxon>Bacteria</taxon>
        <taxon>Pseudomonadati</taxon>
        <taxon>Pseudomonadota</taxon>
        <taxon>Gammaproteobacteria</taxon>
        <taxon>Enterobacterales</taxon>
        <taxon>Enterobacteriaceae</taxon>
        <taxon>Candidatus Profftia</taxon>
    </lineage>
</organism>
<evidence type="ECO:0000256" key="9">
    <source>
        <dbReference type="ARBA" id="ARBA00023192"/>
    </source>
</evidence>
<feature type="binding site" evidence="11 13">
    <location>
        <begin position="427"/>
        <end position="430"/>
    </location>
    <ligand>
        <name>FAD</name>
        <dbReference type="ChEBI" id="CHEBI:57692"/>
    </ligand>
</feature>
<dbReference type="PIRSF" id="PIRSF000207">
    <property type="entry name" value="SiR-FP_CysJ"/>
    <property type="match status" value="1"/>
</dbReference>
<dbReference type="AlphaFoldDB" id="A0A8E4GHS5"/>
<dbReference type="KEGG" id="ptf:PROFFT_A_02810"/>
<dbReference type="Proteomes" id="UP000683585">
    <property type="component" value="Chromosome"/>
</dbReference>
<keyword evidence="4 11" id="KW-0288">FMN</keyword>
<comment type="cofactor">
    <cofactor evidence="11 12 13">
        <name>FAD</name>
        <dbReference type="ChEBI" id="CHEBI:57692"/>
    </cofactor>
    <text evidence="11 12 13">Binds 1 FAD per subunit.</text>
</comment>
<dbReference type="SUPFAM" id="SSF52343">
    <property type="entry name" value="Ferredoxin reductase-like, C-terminal NADP-linked domain"/>
    <property type="match status" value="1"/>
</dbReference>
<dbReference type="InterPro" id="IPR010199">
    <property type="entry name" value="CysJ"/>
</dbReference>
<evidence type="ECO:0000313" key="17">
    <source>
        <dbReference type="Proteomes" id="UP000683585"/>
    </source>
</evidence>
<feature type="binding site" evidence="11 13">
    <location>
        <position position="569"/>
    </location>
    <ligand>
        <name>NADP(+)</name>
        <dbReference type="ChEBI" id="CHEBI:58349"/>
    </ligand>
</feature>
<evidence type="ECO:0000256" key="4">
    <source>
        <dbReference type="ARBA" id="ARBA00022643"/>
    </source>
</evidence>
<dbReference type="PRINTS" id="PR00371">
    <property type="entry name" value="FPNCR"/>
</dbReference>
<evidence type="ECO:0000256" key="13">
    <source>
        <dbReference type="PIRSR" id="PIRSR000207-1"/>
    </source>
</evidence>
<comment type="cofactor">
    <cofactor evidence="11 12 13">
        <name>FMN</name>
        <dbReference type="ChEBI" id="CHEBI:58210"/>
    </cofactor>
    <text evidence="11 12 13">Binds 1 FMN per subunit.</text>
</comment>
<dbReference type="EC" id="1.8.1.2" evidence="11 12"/>
<dbReference type="InterPro" id="IPR001709">
    <property type="entry name" value="Flavoprot_Pyr_Nucl_cyt_Rdtase"/>
</dbReference>
<dbReference type="Gene3D" id="2.40.30.10">
    <property type="entry name" value="Translation factors"/>
    <property type="match status" value="1"/>
</dbReference>
<keyword evidence="17" id="KW-1185">Reference proteome</keyword>
<evidence type="ECO:0000256" key="6">
    <source>
        <dbReference type="ARBA" id="ARBA00022857"/>
    </source>
</evidence>
<dbReference type="Gene3D" id="3.40.50.360">
    <property type="match status" value="1"/>
</dbReference>
<dbReference type="InterPro" id="IPR029039">
    <property type="entry name" value="Flavoprotein-like_sf"/>
</dbReference>
<dbReference type="GO" id="GO:0070814">
    <property type="term" value="P:hydrogen sulfide biosynthetic process"/>
    <property type="evidence" value="ECO:0007669"/>
    <property type="project" value="UniProtKB-UniRule"/>
</dbReference>
<accession>A0A8E4GHS5</accession>
<dbReference type="PROSITE" id="PS50902">
    <property type="entry name" value="FLAVODOXIN_LIKE"/>
    <property type="match status" value="1"/>
</dbReference>
<dbReference type="UniPathway" id="UPA00140">
    <property type="reaction ID" value="UER00207"/>
</dbReference>
<comment type="subunit">
    <text evidence="11 12">Alpha(8)-beta(8). The alpha component is a flavoprotein, the beta component is a hemoprotein.</text>
</comment>
<keyword evidence="5 11" id="KW-0274">FAD</keyword>
<keyword evidence="2 11" id="KW-0028">Amino-acid biosynthesis</keyword>
<evidence type="ECO:0000256" key="3">
    <source>
        <dbReference type="ARBA" id="ARBA00022630"/>
    </source>
</evidence>
<comment type="function">
    <text evidence="11 12">Component of the sulfite reductase complex that catalyzes the 6-electron reduction of sulfite to sulfide. This is one of several activities required for the biosynthesis of L-cysteine from sulfate. The flavoprotein component catalyzes the electron flow from NADPH -&gt; FAD -&gt; FMN to the hemoprotein component.</text>
</comment>
<feature type="binding site" evidence="11 13">
    <location>
        <position position="330"/>
    </location>
    <ligand>
        <name>FAD</name>
        <dbReference type="ChEBI" id="CHEBI:57692"/>
    </ligand>
</feature>
<dbReference type="InterPro" id="IPR001094">
    <property type="entry name" value="Flavdoxin-like"/>
</dbReference>
<dbReference type="GO" id="GO:0005829">
    <property type="term" value="C:cytosol"/>
    <property type="evidence" value="ECO:0007669"/>
    <property type="project" value="TreeGrafter"/>
</dbReference>
<dbReference type="FunFam" id="3.40.50.80:FF:000001">
    <property type="entry name" value="NADPH--cytochrome P450 reductase 1"/>
    <property type="match status" value="1"/>
</dbReference>
<evidence type="ECO:0000256" key="7">
    <source>
        <dbReference type="ARBA" id="ARBA00022982"/>
    </source>
</evidence>
<evidence type="ECO:0000259" key="14">
    <source>
        <dbReference type="PROSITE" id="PS50902"/>
    </source>
</evidence>
<comment type="similarity">
    <text evidence="11">In the C-terminal section; belongs to the flavoprotein pyridine nucleotide cytochrome reductase family.</text>
</comment>
<feature type="binding site" evidence="11 13">
    <location>
        <begin position="76"/>
        <end position="81"/>
    </location>
    <ligand>
        <name>FMN</name>
        <dbReference type="ChEBI" id="CHEBI:58210"/>
    </ligand>
</feature>
<dbReference type="PRINTS" id="PR00369">
    <property type="entry name" value="FLAVODOXIN"/>
</dbReference>
<dbReference type="Gene3D" id="1.20.990.10">
    <property type="entry name" value="NADPH-cytochrome p450 Reductase, Chain A, domain 3"/>
    <property type="match status" value="1"/>
</dbReference>
<dbReference type="NCBIfam" id="TIGR01931">
    <property type="entry name" value="cysJ"/>
    <property type="match status" value="1"/>
</dbReference>
<dbReference type="NCBIfam" id="NF008197">
    <property type="entry name" value="PRK10953.1"/>
    <property type="match status" value="1"/>
</dbReference>
<feature type="binding site" evidence="11 13">
    <location>
        <position position="607"/>
    </location>
    <ligand>
        <name>FAD</name>
        <dbReference type="ChEBI" id="CHEBI:57692"/>
    </ligand>
</feature>
<feature type="binding site" evidence="11 13">
    <location>
        <begin position="394"/>
        <end position="397"/>
    </location>
    <ligand>
        <name>FAD</name>
        <dbReference type="ChEBI" id="CHEBI:57692"/>
    </ligand>
</feature>
<feature type="domain" description="Flavodoxin-like" evidence="14">
    <location>
        <begin position="70"/>
        <end position="208"/>
    </location>
</feature>
<reference evidence="16" key="1">
    <citation type="submission" date="2020-10" db="EMBL/GenBank/DDBJ databases">
        <authorList>
            <person name="Szabo G."/>
        </authorList>
    </citation>
    <scope>NUCLEOTIDE SEQUENCE</scope>
    <source>
        <strain evidence="16">PROFFT</strain>
    </source>
</reference>
<feature type="binding site" evidence="11 13">
    <location>
        <begin position="527"/>
        <end position="528"/>
    </location>
    <ligand>
        <name>NADP(+)</name>
        <dbReference type="ChEBI" id="CHEBI:58349"/>
    </ligand>
</feature>
<dbReference type="InterPro" id="IPR017927">
    <property type="entry name" value="FAD-bd_FR_type"/>
</dbReference>
<keyword evidence="1 11" id="KW-0813">Transport</keyword>
<dbReference type="PROSITE" id="PS51384">
    <property type="entry name" value="FAD_FR"/>
    <property type="match status" value="1"/>
</dbReference>
<dbReference type="HAMAP" id="MF_01541">
    <property type="entry name" value="CysJ"/>
    <property type="match status" value="1"/>
</dbReference>
<dbReference type="PANTHER" id="PTHR19384">
    <property type="entry name" value="NITRIC OXIDE SYNTHASE-RELATED"/>
    <property type="match status" value="1"/>
</dbReference>
<dbReference type="InterPro" id="IPR008254">
    <property type="entry name" value="Flavodoxin/NO_synth"/>
</dbReference>
<keyword evidence="7 11" id="KW-0249">Electron transport</keyword>